<accession>A0AAD5PQ78</accession>
<evidence type="ECO:0008006" key="4">
    <source>
        <dbReference type="Google" id="ProtNLM"/>
    </source>
</evidence>
<feature type="compositionally biased region" description="Low complexity" evidence="1">
    <location>
        <begin position="132"/>
        <end position="143"/>
    </location>
</feature>
<feature type="region of interest" description="Disordered" evidence="1">
    <location>
        <begin position="121"/>
        <end position="149"/>
    </location>
</feature>
<feature type="compositionally biased region" description="Low complexity" evidence="1">
    <location>
        <begin position="412"/>
        <end position="425"/>
    </location>
</feature>
<name>A0AAD5PQ78_9CRUS</name>
<protein>
    <recommendedName>
        <fullName evidence="4">DUF4806 domain-containing protein</fullName>
    </recommendedName>
</protein>
<keyword evidence="3" id="KW-1185">Reference proteome</keyword>
<comment type="caution">
    <text evidence="2">The sequence shown here is derived from an EMBL/GenBank/DDBJ whole genome shotgun (WGS) entry which is preliminary data.</text>
</comment>
<sequence length="425" mass="46547">MPIMRPKRTVKKKFNFTFSNSALYGKRRGSVAAATNKAVKAAGKNNSTTSVPGFIPQIPKPVHALSQLIQGGALTVRAEKGLGPTTNNTEKTSSTRVPVSVPQIQGPAHAASLSPLIQVRPGNEMENGLGPSTNNTRRTSSTSLPVSDQRRTILSEAGLNRIVARTKHTTERFNGADLMSNGGVDNLHNPLHSELGDASLTFSSAAFLSSTPLRDRLSTPPRTAAPINGNLGQLPQEIINFMAESNAKQERLMSIVTTLATQKTTQAVPQDEADDMIDSLELPFNDFVKFLSFDEKLKNSSGFRKKFVNYLACMGGGSLKESCKFILFHTIDKDVSLRYSRRGMGRLKKLPFEKTEFYKCLKRALGIRHPDKNGFQLKPMQEAITNFLKDAKDRKGGRQMRNRNKENVAENSSSSSSSSSSEDDD</sequence>
<feature type="region of interest" description="Disordered" evidence="1">
    <location>
        <begin position="390"/>
        <end position="425"/>
    </location>
</feature>
<gene>
    <name evidence="2" type="ORF">GHT06_018549</name>
</gene>
<dbReference type="Proteomes" id="UP000820818">
    <property type="component" value="Linkage Group LG7"/>
</dbReference>
<reference evidence="2 3" key="1">
    <citation type="submission" date="2022-05" db="EMBL/GenBank/DDBJ databases">
        <title>A multi-omics perspective on studying reproductive biology in Daphnia sinensis.</title>
        <authorList>
            <person name="Jia J."/>
        </authorList>
    </citation>
    <scope>NUCLEOTIDE SEQUENCE [LARGE SCALE GENOMIC DNA]</scope>
    <source>
        <strain evidence="2 3">WSL</strain>
    </source>
</reference>
<evidence type="ECO:0000313" key="2">
    <source>
        <dbReference type="EMBL" id="KAI9555991.1"/>
    </source>
</evidence>
<dbReference type="EMBL" id="WJBH02000007">
    <property type="protein sequence ID" value="KAI9555991.1"/>
    <property type="molecule type" value="Genomic_DNA"/>
</dbReference>
<evidence type="ECO:0000256" key="1">
    <source>
        <dbReference type="SAM" id="MobiDB-lite"/>
    </source>
</evidence>
<proteinExistence type="predicted"/>
<organism evidence="2 3">
    <name type="scientific">Daphnia sinensis</name>
    <dbReference type="NCBI Taxonomy" id="1820382"/>
    <lineage>
        <taxon>Eukaryota</taxon>
        <taxon>Metazoa</taxon>
        <taxon>Ecdysozoa</taxon>
        <taxon>Arthropoda</taxon>
        <taxon>Crustacea</taxon>
        <taxon>Branchiopoda</taxon>
        <taxon>Diplostraca</taxon>
        <taxon>Cladocera</taxon>
        <taxon>Anomopoda</taxon>
        <taxon>Daphniidae</taxon>
        <taxon>Daphnia</taxon>
        <taxon>Daphnia similis group</taxon>
    </lineage>
</organism>
<dbReference type="AlphaFoldDB" id="A0AAD5PQ78"/>
<evidence type="ECO:0000313" key="3">
    <source>
        <dbReference type="Proteomes" id="UP000820818"/>
    </source>
</evidence>